<dbReference type="PANTHER" id="PTHR45833:SF1">
    <property type="entry name" value="METHIONINE SYNTHASE"/>
    <property type="match status" value="1"/>
</dbReference>
<reference evidence="22" key="1">
    <citation type="journal article" date="2011" name="J. Bacteriol.">
        <title>Genome sequences of eight morphologically diverse alphaproteobacteria.</title>
        <authorList>
            <consortium name="US DOE Joint Genome Institute"/>
            <person name="Brown P.J."/>
            <person name="Kysela D.T."/>
            <person name="Buechlein A."/>
            <person name="Hemmerich C."/>
            <person name="Brun Y.V."/>
        </authorList>
    </citation>
    <scope>NUCLEOTIDE SEQUENCE [LARGE SCALE GENOMIC DNA]</scope>
    <source>
        <strain evidence="22">ATCC 49814 / DSM 5838 / IFAM 1418</strain>
    </source>
</reference>
<keyword evidence="12" id="KW-0949">S-adenosyl-L-methionine</keyword>
<keyword evidence="16" id="KW-0170">Cobalt</keyword>
<dbReference type="HOGENOM" id="CLU_004914_3_0_5"/>
<dbReference type="OrthoDB" id="9803687at2"/>
<dbReference type="EMBL" id="CP001678">
    <property type="protein sequence ID" value="ACT58075.1"/>
    <property type="molecule type" value="Genomic_DNA"/>
</dbReference>
<keyword evidence="13 19" id="KW-0479">Metal-binding</keyword>
<evidence type="ECO:0000256" key="18">
    <source>
        <dbReference type="ARBA" id="ARBA00031040"/>
    </source>
</evidence>
<dbReference type="GO" id="GO:0050667">
    <property type="term" value="P:homocysteine metabolic process"/>
    <property type="evidence" value="ECO:0007669"/>
    <property type="project" value="TreeGrafter"/>
</dbReference>
<dbReference type="KEGG" id="hba:Hbal_0373"/>
<evidence type="ECO:0000256" key="2">
    <source>
        <dbReference type="ARBA" id="ARBA00001947"/>
    </source>
</evidence>
<evidence type="ECO:0000256" key="16">
    <source>
        <dbReference type="ARBA" id="ARBA00023285"/>
    </source>
</evidence>
<keyword evidence="11 19" id="KW-0808">Transferase</keyword>
<dbReference type="STRING" id="582402.Hbal_0373"/>
<dbReference type="SUPFAM" id="SSF82282">
    <property type="entry name" value="Homocysteine S-methyltransferase"/>
    <property type="match status" value="1"/>
</dbReference>
<dbReference type="RefSeq" id="WP_015826225.1">
    <property type="nucleotide sequence ID" value="NC_012982.1"/>
</dbReference>
<keyword evidence="14 19" id="KW-0862">Zinc</keyword>
<feature type="binding site" evidence="19">
    <location>
        <position position="310"/>
    </location>
    <ligand>
        <name>Zn(2+)</name>
        <dbReference type="ChEBI" id="CHEBI:29105"/>
    </ligand>
</feature>
<evidence type="ECO:0000256" key="7">
    <source>
        <dbReference type="ARBA" id="ARBA00013998"/>
    </source>
</evidence>
<keyword evidence="10" id="KW-0846">Cobalamin</keyword>
<feature type="binding site" evidence="19">
    <location>
        <position position="246"/>
    </location>
    <ligand>
        <name>Zn(2+)</name>
        <dbReference type="ChEBI" id="CHEBI:29105"/>
    </ligand>
</feature>
<evidence type="ECO:0000256" key="6">
    <source>
        <dbReference type="ARBA" id="ARBA00012032"/>
    </source>
</evidence>
<dbReference type="Gene3D" id="3.20.20.330">
    <property type="entry name" value="Homocysteine-binding-like domain"/>
    <property type="match status" value="1"/>
</dbReference>
<comment type="pathway">
    <text evidence="4">Amino-acid biosynthesis; L-methionine biosynthesis via de novo pathway; L-methionine from L-homocysteine (MetH route): step 1/1.</text>
</comment>
<dbReference type="Pfam" id="PF02574">
    <property type="entry name" value="S-methyl_trans"/>
    <property type="match status" value="1"/>
</dbReference>
<dbReference type="PANTHER" id="PTHR45833">
    <property type="entry name" value="METHIONINE SYNTHASE"/>
    <property type="match status" value="1"/>
</dbReference>
<evidence type="ECO:0000256" key="17">
    <source>
        <dbReference type="ARBA" id="ARBA00025552"/>
    </source>
</evidence>
<evidence type="ECO:0000256" key="15">
    <source>
        <dbReference type="ARBA" id="ARBA00023167"/>
    </source>
</evidence>
<accession>C6XMD2</accession>
<dbReference type="InterPro" id="IPR036589">
    <property type="entry name" value="HCY_dom_sf"/>
</dbReference>
<evidence type="ECO:0000256" key="13">
    <source>
        <dbReference type="ARBA" id="ARBA00022723"/>
    </source>
</evidence>
<evidence type="ECO:0000256" key="1">
    <source>
        <dbReference type="ARBA" id="ARBA00001700"/>
    </source>
</evidence>
<dbReference type="GO" id="GO:0032259">
    <property type="term" value="P:methylation"/>
    <property type="evidence" value="ECO:0007669"/>
    <property type="project" value="UniProtKB-KW"/>
</dbReference>
<proteinExistence type="inferred from homology"/>
<evidence type="ECO:0000259" key="20">
    <source>
        <dbReference type="PROSITE" id="PS50970"/>
    </source>
</evidence>
<keyword evidence="22" id="KW-1185">Reference proteome</keyword>
<dbReference type="Proteomes" id="UP000002745">
    <property type="component" value="Chromosome"/>
</dbReference>
<dbReference type="AlphaFoldDB" id="C6XMD2"/>
<evidence type="ECO:0000256" key="10">
    <source>
        <dbReference type="ARBA" id="ARBA00022628"/>
    </source>
</evidence>
<evidence type="ECO:0000256" key="14">
    <source>
        <dbReference type="ARBA" id="ARBA00022833"/>
    </source>
</evidence>
<dbReference type="GO" id="GO:0008705">
    <property type="term" value="F:methionine synthase activity"/>
    <property type="evidence" value="ECO:0007669"/>
    <property type="project" value="UniProtKB-EC"/>
</dbReference>
<evidence type="ECO:0000256" key="9">
    <source>
        <dbReference type="ARBA" id="ARBA00022605"/>
    </source>
</evidence>
<evidence type="ECO:0000256" key="11">
    <source>
        <dbReference type="ARBA" id="ARBA00022679"/>
    </source>
</evidence>
<evidence type="ECO:0000256" key="8">
    <source>
        <dbReference type="ARBA" id="ARBA00022603"/>
    </source>
</evidence>
<dbReference type="GO" id="GO:0005829">
    <property type="term" value="C:cytosol"/>
    <property type="evidence" value="ECO:0007669"/>
    <property type="project" value="TreeGrafter"/>
</dbReference>
<protein>
    <recommendedName>
        <fullName evidence="7">Methionine synthase</fullName>
        <ecNumber evidence="6">2.1.1.13</ecNumber>
    </recommendedName>
    <alternativeName>
        <fullName evidence="18">5-methyltetrahydrofolate--homocysteine methyltransferase</fullName>
    </alternativeName>
</protein>
<feature type="domain" description="Hcy-binding" evidence="20">
    <location>
        <begin position="7"/>
        <end position="324"/>
    </location>
</feature>
<organism evidence="21 22">
    <name type="scientific">Hirschia baltica (strain ATCC 49814 / DSM 5838 / IFAM 1418)</name>
    <dbReference type="NCBI Taxonomy" id="582402"/>
    <lineage>
        <taxon>Bacteria</taxon>
        <taxon>Pseudomonadati</taxon>
        <taxon>Pseudomonadota</taxon>
        <taxon>Alphaproteobacteria</taxon>
        <taxon>Hyphomonadales</taxon>
        <taxon>Hyphomonadaceae</taxon>
        <taxon>Hirschia</taxon>
    </lineage>
</organism>
<comment type="catalytic activity">
    <reaction evidence="1">
        <text>(6S)-5-methyl-5,6,7,8-tetrahydrofolate + L-homocysteine = (6S)-5,6,7,8-tetrahydrofolate + L-methionine</text>
        <dbReference type="Rhea" id="RHEA:11172"/>
        <dbReference type="ChEBI" id="CHEBI:18608"/>
        <dbReference type="ChEBI" id="CHEBI:57453"/>
        <dbReference type="ChEBI" id="CHEBI:57844"/>
        <dbReference type="ChEBI" id="CHEBI:58199"/>
        <dbReference type="EC" id="2.1.1.13"/>
    </reaction>
</comment>
<feature type="binding site" evidence="19">
    <location>
        <position position="309"/>
    </location>
    <ligand>
        <name>Zn(2+)</name>
        <dbReference type="ChEBI" id="CHEBI:29105"/>
    </ligand>
</feature>
<dbReference type="GO" id="GO:0031419">
    <property type="term" value="F:cobalamin binding"/>
    <property type="evidence" value="ECO:0007669"/>
    <property type="project" value="UniProtKB-KW"/>
</dbReference>
<evidence type="ECO:0000313" key="21">
    <source>
        <dbReference type="EMBL" id="ACT58075.1"/>
    </source>
</evidence>
<dbReference type="GO" id="GO:0046653">
    <property type="term" value="P:tetrahydrofolate metabolic process"/>
    <property type="evidence" value="ECO:0007669"/>
    <property type="project" value="TreeGrafter"/>
</dbReference>
<evidence type="ECO:0000256" key="3">
    <source>
        <dbReference type="ARBA" id="ARBA00001956"/>
    </source>
</evidence>
<evidence type="ECO:0000256" key="12">
    <source>
        <dbReference type="ARBA" id="ARBA00022691"/>
    </source>
</evidence>
<dbReference type="FunFam" id="3.20.20.330:FF:000001">
    <property type="entry name" value="Methionine synthase"/>
    <property type="match status" value="1"/>
</dbReference>
<dbReference type="InterPro" id="IPR003726">
    <property type="entry name" value="HCY_dom"/>
</dbReference>
<keyword evidence="15" id="KW-0486">Methionine biosynthesis</keyword>
<name>C6XMD2_HIRBI</name>
<comment type="cofactor">
    <cofactor evidence="2 19">
        <name>Zn(2+)</name>
        <dbReference type="ChEBI" id="CHEBI:29105"/>
    </cofactor>
</comment>
<evidence type="ECO:0000256" key="19">
    <source>
        <dbReference type="PROSITE-ProRule" id="PRU00333"/>
    </source>
</evidence>
<keyword evidence="8 19" id="KW-0489">Methyltransferase</keyword>
<dbReference type="EC" id="2.1.1.13" evidence="6"/>
<evidence type="ECO:0000256" key="4">
    <source>
        <dbReference type="ARBA" id="ARBA00005178"/>
    </source>
</evidence>
<dbReference type="GO" id="GO:0046872">
    <property type="term" value="F:metal ion binding"/>
    <property type="evidence" value="ECO:0007669"/>
    <property type="project" value="UniProtKB-KW"/>
</dbReference>
<evidence type="ECO:0000313" key="22">
    <source>
        <dbReference type="Proteomes" id="UP000002745"/>
    </source>
</evidence>
<evidence type="ECO:0000256" key="5">
    <source>
        <dbReference type="ARBA" id="ARBA00010398"/>
    </source>
</evidence>
<comment type="cofactor">
    <cofactor evidence="3">
        <name>methylcob(III)alamin</name>
        <dbReference type="ChEBI" id="CHEBI:28115"/>
    </cofactor>
</comment>
<sequence length="350" mass="38269">MNREQRLEKITKIANERVLILDGAMGTELQTFKLTEEDFRGAQFKDVDRFLKGNNDLLNLTKPDVVKEVHRRYFNAGADIAETNTFSATTIAQADYALESLAAEIAREGAKIAREVADEFETEDAPKAVWSAIGPTNKTLSLSPDVNDPGFREVTFEHVAKAYQEQIAAMAEFSDVFLIETVFDTLNAKAAIKAVKDWEFESGESRPIVLSGTITDASGRTLSGQTTEAFWYSVRHAKPWAIGLNCALGADLMRQYVVALSRVADTRVLAYPNAGLPNEFGEYDVTPDEQAVHLKAWAQDGIVNVLGGCCGTTPAHIEAIAKAVKSSAPRKIPSIDPAMRLSGLEPFVLA</sequence>
<keyword evidence="9" id="KW-0028">Amino-acid biosynthesis</keyword>
<dbReference type="InterPro" id="IPR050554">
    <property type="entry name" value="Met_Synthase/Corrinoid"/>
</dbReference>
<comment type="similarity">
    <text evidence="5">Belongs to the vitamin-B12 dependent methionine synthase family.</text>
</comment>
<dbReference type="eggNOG" id="COG0646">
    <property type="taxonomic scope" value="Bacteria"/>
</dbReference>
<gene>
    <name evidence="21" type="ordered locus">Hbal_0373</name>
</gene>
<dbReference type="PROSITE" id="PS50970">
    <property type="entry name" value="HCY"/>
    <property type="match status" value="1"/>
</dbReference>
<comment type="function">
    <text evidence="17">Catalyzes the transfer of a methyl group from methyl-cobalamin to homocysteine, yielding enzyme-bound cob(I)alamin and methionine. Subsequently, remethylates the cofactor using methyltetrahydrofolate.</text>
</comment>